<gene>
    <name evidence="3" type="ORF">XAT740_LOCUS15305</name>
</gene>
<dbReference type="PANTHER" id="PTHR10003">
    <property type="entry name" value="SUPEROXIDE DISMUTASE CU-ZN -RELATED"/>
    <property type="match status" value="1"/>
</dbReference>
<keyword evidence="1" id="KW-0732">Signal</keyword>
<evidence type="ECO:0000313" key="3">
    <source>
        <dbReference type="EMBL" id="CAF1041844.1"/>
    </source>
</evidence>
<dbReference type="SUPFAM" id="SSF49329">
    <property type="entry name" value="Cu,Zn superoxide dismutase-like"/>
    <property type="match status" value="1"/>
</dbReference>
<feature type="domain" description="Superoxide dismutase copper/zinc binding" evidence="2">
    <location>
        <begin position="35"/>
        <end position="175"/>
    </location>
</feature>
<evidence type="ECO:0000259" key="2">
    <source>
        <dbReference type="Pfam" id="PF00080"/>
    </source>
</evidence>
<reference evidence="3" key="1">
    <citation type="submission" date="2021-02" db="EMBL/GenBank/DDBJ databases">
        <authorList>
            <person name="Nowell W R."/>
        </authorList>
    </citation>
    <scope>NUCLEOTIDE SEQUENCE</scope>
</reference>
<dbReference type="Proteomes" id="UP000663828">
    <property type="component" value="Unassembled WGS sequence"/>
</dbReference>
<dbReference type="CDD" id="cd00305">
    <property type="entry name" value="Cu-Zn_Superoxide_Dismutase"/>
    <property type="match status" value="1"/>
</dbReference>
<dbReference type="AlphaFoldDB" id="A0A814JY29"/>
<name>A0A814JY29_ADIRI</name>
<dbReference type="Gene3D" id="2.60.40.200">
    <property type="entry name" value="Superoxide dismutase, copper/zinc binding domain"/>
    <property type="match status" value="1"/>
</dbReference>
<evidence type="ECO:0000313" key="4">
    <source>
        <dbReference type="Proteomes" id="UP000663828"/>
    </source>
</evidence>
<keyword evidence="4" id="KW-1185">Reference proteome</keyword>
<accession>A0A814JY29</accession>
<proteinExistence type="predicted"/>
<dbReference type="EMBL" id="CAJNOR010000942">
    <property type="protein sequence ID" value="CAF1041844.1"/>
    <property type="molecule type" value="Genomic_DNA"/>
</dbReference>
<dbReference type="InterPro" id="IPR024134">
    <property type="entry name" value="SOD_Cu/Zn_/chaperone"/>
</dbReference>
<feature type="chain" id="PRO_5033053636" description="Superoxide dismutase copper/zinc binding domain-containing protein" evidence="1">
    <location>
        <begin position="19"/>
        <end position="201"/>
    </location>
</feature>
<protein>
    <recommendedName>
        <fullName evidence="2">Superoxide dismutase copper/zinc binding domain-containing protein</fullName>
    </recommendedName>
</protein>
<evidence type="ECO:0000256" key="1">
    <source>
        <dbReference type="SAM" id="SignalP"/>
    </source>
</evidence>
<comment type="caution">
    <text evidence="3">The sequence shown here is derived from an EMBL/GenBank/DDBJ whole genome shotgun (WGS) entry which is preliminary data.</text>
</comment>
<dbReference type="InterPro" id="IPR001424">
    <property type="entry name" value="SOD_Cu_Zn_dom"/>
</dbReference>
<dbReference type="PRINTS" id="PR00068">
    <property type="entry name" value="CUZNDISMTASE"/>
</dbReference>
<dbReference type="Pfam" id="PF00080">
    <property type="entry name" value="Sod_Cu"/>
    <property type="match status" value="1"/>
</dbReference>
<dbReference type="GO" id="GO:0005507">
    <property type="term" value="F:copper ion binding"/>
    <property type="evidence" value="ECO:0007669"/>
    <property type="project" value="InterPro"/>
</dbReference>
<feature type="signal peptide" evidence="1">
    <location>
        <begin position="1"/>
        <end position="18"/>
    </location>
</feature>
<dbReference type="GO" id="GO:0006801">
    <property type="term" value="P:superoxide metabolic process"/>
    <property type="evidence" value="ECO:0007669"/>
    <property type="project" value="InterPro"/>
</dbReference>
<sequence length="201" mass="21480">MFTLIICTVFLMVHQGQCSMKAVAVLYGDNSPTSYGTLTFFQADADAPVQITGTLSGLNVTSAHGFHVHVYPVSDGTPNCTAAGGHFNPYNVTHGSDTGNLRTRHVGDLGNITTNANGEVTIEKTDKIIQLYNATQSIMNRTIVVHRMRDDGGQSGAPDSTTTGNAGARVLCGLIKSAAVDMQPKMFILFNILTIVFMQLL</sequence>
<organism evidence="3 4">
    <name type="scientific">Adineta ricciae</name>
    <name type="common">Rotifer</name>
    <dbReference type="NCBI Taxonomy" id="249248"/>
    <lineage>
        <taxon>Eukaryota</taxon>
        <taxon>Metazoa</taxon>
        <taxon>Spiralia</taxon>
        <taxon>Gnathifera</taxon>
        <taxon>Rotifera</taxon>
        <taxon>Eurotatoria</taxon>
        <taxon>Bdelloidea</taxon>
        <taxon>Adinetida</taxon>
        <taxon>Adinetidae</taxon>
        <taxon>Adineta</taxon>
    </lineage>
</organism>
<dbReference type="InterPro" id="IPR036423">
    <property type="entry name" value="SOD-like_Cu/Zn_dom_sf"/>
</dbReference>